<feature type="chain" id="PRO_5039948646" evidence="1">
    <location>
        <begin position="25"/>
        <end position="125"/>
    </location>
</feature>
<name>A0A9J6P9N7_9PROT</name>
<dbReference type="EMBL" id="JAMZFT010000001">
    <property type="protein sequence ID" value="MCP1335613.1"/>
    <property type="molecule type" value="Genomic_DNA"/>
</dbReference>
<comment type="caution">
    <text evidence="2">The sequence shown here is derived from an EMBL/GenBank/DDBJ whole genome shotgun (WGS) entry which is preliminary data.</text>
</comment>
<keyword evidence="3" id="KW-1185">Reference proteome</keyword>
<feature type="signal peptide" evidence="1">
    <location>
        <begin position="1"/>
        <end position="24"/>
    </location>
</feature>
<accession>A0A9J6P9N7</accession>
<dbReference type="RefSeq" id="WP_269331552.1">
    <property type="nucleotide sequence ID" value="NZ_JAMZFT010000001.1"/>
</dbReference>
<evidence type="ECO:0000313" key="3">
    <source>
        <dbReference type="Proteomes" id="UP001055804"/>
    </source>
</evidence>
<reference evidence="2" key="1">
    <citation type="submission" date="2022-06" db="EMBL/GenBank/DDBJ databases">
        <title>Isolation and Genomics of Futiania mangrovii gen. nov., sp. nov., a Rare and Metabolically-versatile member in the Class Alphaproteobacteria.</title>
        <authorList>
            <person name="Liu L."/>
            <person name="Huang W.-C."/>
            <person name="Pan J."/>
            <person name="Li J."/>
            <person name="Huang Y."/>
            <person name="Du H."/>
            <person name="Liu Y."/>
            <person name="Li M."/>
        </authorList>
    </citation>
    <scope>NUCLEOTIDE SEQUENCE</scope>
    <source>
        <strain evidence="2">FT118</strain>
    </source>
</reference>
<evidence type="ECO:0000256" key="1">
    <source>
        <dbReference type="SAM" id="SignalP"/>
    </source>
</evidence>
<proteinExistence type="predicted"/>
<protein>
    <submittedName>
        <fullName evidence="2">Uncharacterized protein</fullName>
    </submittedName>
</protein>
<keyword evidence="1" id="KW-0732">Signal</keyword>
<gene>
    <name evidence="2" type="ORF">NJQ99_04255</name>
</gene>
<sequence>MLCKLLTCGVVFAAIIASSGAVRAGEADVVDARVTRDGDGRYRFLATVEHTDAGWDHYADLWEVRAPGGTVLGSRTLLHPHVDEQPFTRSLSGVVIPEGVQMVEIHARDSVHGFGGAVFTLEIPR</sequence>
<evidence type="ECO:0000313" key="2">
    <source>
        <dbReference type="EMBL" id="MCP1335613.1"/>
    </source>
</evidence>
<organism evidence="2 3">
    <name type="scientific">Futiania mangrovi</name>
    <dbReference type="NCBI Taxonomy" id="2959716"/>
    <lineage>
        <taxon>Bacteria</taxon>
        <taxon>Pseudomonadati</taxon>
        <taxon>Pseudomonadota</taxon>
        <taxon>Alphaproteobacteria</taxon>
        <taxon>Futianiales</taxon>
        <taxon>Futianiaceae</taxon>
        <taxon>Futiania</taxon>
    </lineage>
</organism>
<dbReference type="Proteomes" id="UP001055804">
    <property type="component" value="Unassembled WGS sequence"/>
</dbReference>
<dbReference type="AlphaFoldDB" id="A0A9J6P9N7"/>